<feature type="region of interest" description="Disordered" evidence="1">
    <location>
        <begin position="100"/>
        <end position="122"/>
    </location>
</feature>
<protein>
    <recommendedName>
        <fullName evidence="2">Glyoxalase-related protein domain-containing protein</fullName>
    </recommendedName>
</protein>
<dbReference type="AlphaFoldDB" id="A0A4Q0RUH4"/>
<feature type="domain" description="Glyoxalase-related protein" evidence="2">
    <location>
        <begin position="7"/>
        <end position="51"/>
    </location>
</feature>
<dbReference type="Proteomes" id="UP000290565">
    <property type="component" value="Unassembled WGS sequence"/>
</dbReference>
<proteinExistence type="predicted"/>
<evidence type="ECO:0000313" key="4">
    <source>
        <dbReference type="Proteomes" id="UP000290565"/>
    </source>
</evidence>
<reference evidence="3 4" key="1">
    <citation type="submission" date="2015-04" db="EMBL/GenBank/DDBJ databases">
        <title>Comparative genomics of rhizobia nodulating Arachis hypogaea in China.</title>
        <authorList>
            <person name="Li Y."/>
        </authorList>
    </citation>
    <scope>NUCLEOTIDE SEQUENCE [LARGE SCALE GENOMIC DNA]</scope>
    <source>
        <strain evidence="3 4">CCBAU 51787</strain>
    </source>
</reference>
<comment type="caution">
    <text evidence="3">The sequence shown here is derived from an EMBL/GenBank/DDBJ whole genome shotgun (WGS) entry which is preliminary data.</text>
</comment>
<dbReference type="RefSeq" id="WP_128947547.1">
    <property type="nucleotide sequence ID" value="NZ_LBJM01000203.1"/>
</dbReference>
<dbReference type="EMBL" id="LBJM01000203">
    <property type="protein sequence ID" value="RXH22991.1"/>
    <property type="molecule type" value="Genomic_DNA"/>
</dbReference>
<evidence type="ECO:0000259" key="2">
    <source>
        <dbReference type="Pfam" id="PF20066"/>
    </source>
</evidence>
<name>A0A4Q0RUH4_9BRAD</name>
<sequence>MIIMMSEKRVKGLAKRLRKVLRDLGVEFKHYACVELAARLCGFRDWRHFLSRDLEAPLSLLDEELSEEEFAARDAFQMAVSQAAGLGAVARELLDRANPTGSWAKHATQEPFGEALTGNDPV</sequence>
<dbReference type="Pfam" id="PF20066">
    <property type="entry name" value="Glyoxalase_8"/>
    <property type="match status" value="1"/>
</dbReference>
<accession>A0A4Q0RUH4</accession>
<evidence type="ECO:0000256" key="1">
    <source>
        <dbReference type="SAM" id="MobiDB-lite"/>
    </source>
</evidence>
<gene>
    <name evidence="3" type="ORF">XH94_37030</name>
</gene>
<evidence type="ECO:0000313" key="3">
    <source>
        <dbReference type="EMBL" id="RXH22991.1"/>
    </source>
</evidence>
<organism evidence="3 4">
    <name type="scientific">Bradyrhizobium zhanjiangense</name>
    <dbReference type="NCBI Taxonomy" id="1325107"/>
    <lineage>
        <taxon>Bacteria</taxon>
        <taxon>Pseudomonadati</taxon>
        <taxon>Pseudomonadota</taxon>
        <taxon>Alphaproteobacteria</taxon>
        <taxon>Hyphomicrobiales</taxon>
        <taxon>Nitrobacteraceae</taxon>
        <taxon>Bradyrhizobium</taxon>
    </lineage>
</organism>
<dbReference type="InterPro" id="IPR045517">
    <property type="entry name" value="Glyoxalase_8"/>
</dbReference>